<evidence type="ECO:0000256" key="1">
    <source>
        <dbReference type="ARBA" id="ARBA00009375"/>
    </source>
</evidence>
<dbReference type="InterPro" id="IPR020094">
    <property type="entry name" value="TruA/RsuA/RluB/E/F_N"/>
</dbReference>
<dbReference type="InterPro" id="IPR001406">
    <property type="entry name" value="PsdUridine_synth_TruA"/>
</dbReference>
<keyword evidence="10" id="KW-1185">Reference proteome</keyword>
<dbReference type="EMBL" id="JMQA01000062">
    <property type="protein sequence ID" value="KFM83884.1"/>
    <property type="molecule type" value="Genomic_DNA"/>
</dbReference>
<gene>
    <name evidence="4 9" type="primary">truA</name>
    <name evidence="9" type="ORF">DJ90_5619</name>
</gene>
<dbReference type="SUPFAM" id="SSF55120">
    <property type="entry name" value="Pseudouridine synthase"/>
    <property type="match status" value="1"/>
</dbReference>
<feature type="domain" description="Pseudouridine synthase I TruA alpha/beta" evidence="8">
    <location>
        <begin position="8"/>
        <end position="101"/>
    </location>
</feature>
<organism evidence="9 10">
    <name type="scientific">Paenibacillus macerans</name>
    <name type="common">Bacillus macerans</name>
    <dbReference type="NCBI Taxonomy" id="44252"/>
    <lineage>
        <taxon>Bacteria</taxon>
        <taxon>Bacillati</taxon>
        <taxon>Bacillota</taxon>
        <taxon>Bacilli</taxon>
        <taxon>Bacillales</taxon>
        <taxon>Paenibacillaceae</taxon>
        <taxon>Paenibacillus</taxon>
    </lineage>
</organism>
<comment type="similarity">
    <text evidence="1 4 7">Belongs to the tRNA pseudouridine synthase TruA family.</text>
</comment>
<dbReference type="Gene3D" id="3.30.70.660">
    <property type="entry name" value="Pseudouridine synthase I, catalytic domain, C-terminal subdomain"/>
    <property type="match status" value="1"/>
</dbReference>
<dbReference type="GeneID" id="77011318"/>
<dbReference type="Pfam" id="PF01416">
    <property type="entry name" value="PseudoU_synth_1"/>
    <property type="match status" value="2"/>
</dbReference>
<evidence type="ECO:0000256" key="2">
    <source>
        <dbReference type="ARBA" id="ARBA00022694"/>
    </source>
</evidence>
<evidence type="ECO:0000259" key="8">
    <source>
        <dbReference type="Pfam" id="PF01416"/>
    </source>
</evidence>
<dbReference type="NCBIfam" id="TIGR00071">
    <property type="entry name" value="hisT_truA"/>
    <property type="match status" value="1"/>
</dbReference>
<comment type="function">
    <text evidence="4">Formation of pseudouridine at positions 38, 39 and 40 in the anticodon stem and loop of transfer RNAs.</text>
</comment>
<dbReference type="GO" id="GO:0031119">
    <property type="term" value="P:tRNA pseudouridine synthesis"/>
    <property type="evidence" value="ECO:0007669"/>
    <property type="project" value="UniProtKB-UniRule"/>
</dbReference>
<dbReference type="PANTHER" id="PTHR11142">
    <property type="entry name" value="PSEUDOURIDYLATE SYNTHASE"/>
    <property type="match status" value="1"/>
</dbReference>
<dbReference type="PANTHER" id="PTHR11142:SF0">
    <property type="entry name" value="TRNA PSEUDOURIDINE SYNTHASE-LIKE 1"/>
    <property type="match status" value="1"/>
</dbReference>
<dbReference type="Gene3D" id="3.30.70.580">
    <property type="entry name" value="Pseudouridine synthase I, catalytic domain, N-terminal subdomain"/>
    <property type="match status" value="1"/>
</dbReference>
<evidence type="ECO:0000256" key="7">
    <source>
        <dbReference type="RuleBase" id="RU003792"/>
    </source>
</evidence>
<dbReference type="OrthoDB" id="9811823at2"/>
<dbReference type="InterPro" id="IPR020097">
    <property type="entry name" value="PsdUridine_synth_TruA_a/b_dom"/>
</dbReference>
<comment type="caution">
    <text evidence="9">The sequence shown here is derived from an EMBL/GenBank/DDBJ whole genome shotgun (WGS) entry which is preliminary data.</text>
</comment>
<feature type="domain" description="Pseudouridine synthase I TruA alpha/beta" evidence="8">
    <location>
        <begin position="147"/>
        <end position="255"/>
    </location>
</feature>
<dbReference type="EC" id="5.4.99.12" evidence="4"/>
<proteinExistence type="inferred from homology"/>
<keyword evidence="3 4" id="KW-0413">Isomerase</keyword>
<sequence length="261" mass="29381">MRNLLMTVSYDGTNYYGFQTQPGGNTVQDHLEAAIFGLTGERVKIHGSGRTDAGVHARQQPFNFPTAAKIPVERWCLALNSRLPSDIRVTSAREVPLSFHSRRSAKRKTYRYTINGNRFPDVFQRNYQLHHYGRLDIEAMRLGLAFLVGTHDYTSFASRHSTQPSHVRTIYDARLETETSPDASGSDGQGVIHLYFTGNGFLQHMVRIIVGTMLEIGEGKRKPEDIPLILEARNREAAGPTAESKGLMLWSVEYDETALRL</sequence>
<evidence type="ECO:0000256" key="4">
    <source>
        <dbReference type="HAMAP-Rule" id="MF_00171"/>
    </source>
</evidence>
<dbReference type="STRING" id="44252.DJ90_5619"/>
<keyword evidence="2 4" id="KW-0819">tRNA processing</keyword>
<dbReference type="InterPro" id="IPR020103">
    <property type="entry name" value="PsdUridine_synth_cat_dom_sf"/>
</dbReference>
<dbReference type="GO" id="GO:0160147">
    <property type="term" value="F:tRNA pseudouridine(38-40) synthase activity"/>
    <property type="evidence" value="ECO:0007669"/>
    <property type="project" value="UniProtKB-EC"/>
</dbReference>
<accession>A0A090XFU5</accession>
<name>A0A090XFU5_PAEMA</name>
<dbReference type="PATRIC" id="fig|44252.3.peg.6567"/>
<dbReference type="GO" id="GO:0003723">
    <property type="term" value="F:RNA binding"/>
    <property type="evidence" value="ECO:0007669"/>
    <property type="project" value="InterPro"/>
</dbReference>
<feature type="binding site" evidence="4 6">
    <location>
        <position position="110"/>
    </location>
    <ligand>
        <name>substrate</name>
    </ligand>
</feature>
<dbReference type="PIRSF" id="PIRSF001430">
    <property type="entry name" value="tRNA_psdUrid_synth"/>
    <property type="match status" value="1"/>
</dbReference>
<dbReference type="HAMAP" id="MF_00171">
    <property type="entry name" value="TruA"/>
    <property type="match status" value="1"/>
</dbReference>
<comment type="caution">
    <text evidence="4">Lacks conserved residue(s) required for the propagation of feature annotation.</text>
</comment>
<feature type="active site" description="Nucleophile" evidence="4 5">
    <location>
        <position position="52"/>
    </location>
</feature>
<dbReference type="HOGENOM" id="CLU_014673_0_1_9"/>
<evidence type="ECO:0000256" key="5">
    <source>
        <dbReference type="PIRSR" id="PIRSR001430-1"/>
    </source>
</evidence>
<dbReference type="CDD" id="cd02570">
    <property type="entry name" value="PseudoU_synth_EcTruA"/>
    <property type="match status" value="1"/>
</dbReference>
<evidence type="ECO:0000256" key="6">
    <source>
        <dbReference type="PIRSR" id="PIRSR001430-2"/>
    </source>
</evidence>
<reference evidence="9 10" key="1">
    <citation type="submission" date="2014-04" db="EMBL/GenBank/DDBJ databases">
        <authorList>
            <person name="Bishop-Lilly K.A."/>
            <person name="Broomall S.M."/>
            <person name="Chain P.S."/>
            <person name="Chertkov O."/>
            <person name="Coyne S.R."/>
            <person name="Daligault H.E."/>
            <person name="Davenport K.W."/>
            <person name="Erkkila T."/>
            <person name="Frey K.G."/>
            <person name="Gibbons H.S."/>
            <person name="Gu W."/>
            <person name="Jaissle J."/>
            <person name="Johnson S.L."/>
            <person name="Koroleva G.I."/>
            <person name="Ladner J.T."/>
            <person name="Lo C.-C."/>
            <person name="Minogue T.D."/>
            <person name="Munk C."/>
            <person name="Palacios G.F."/>
            <person name="Redden C.L."/>
            <person name="Rosenzweig C.N."/>
            <person name="Scholz M.B."/>
            <person name="Teshima H."/>
            <person name="Xu Y."/>
        </authorList>
    </citation>
    <scope>NUCLEOTIDE SEQUENCE [LARGE SCALE GENOMIC DNA]</scope>
    <source>
        <strain evidence="9 10">8244</strain>
    </source>
</reference>
<evidence type="ECO:0000313" key="10">
    <source>
        <dbReference type="Proteomes" id="UP000029278"/>
    </source>
</evidence>
<dbReference type="Proteomes" id="UP000029278">
    <property type="component" value="Unassembled WGS sequence"/>
</dbReference>
<evidence type="ECO:0000256" key="3">
    <source>
        <dbReference type="ARBA" id="ARBA00023235"/>
    </source>
</evidence>
<protein>
    <recommendedName>
        <fullName evidence="4">tRNA pseudouridine synthase A</fullName>
        <ecNumber evidence="4">5.4.99.12</ecNumber>
    </recommendedName>
    <alternativeName>
        <fullName evidence="4">tRNA pseudouridine(38-40) synthase</fullName>
    </alternativeName>
    <alternativeName>
        <fullName evidence="4">tRNA pseudouridylate synthase I</fullName>
    </alternativeName>
    <alternativeName>
        <fullName evidence="4">tRNA-uridine isomerase I</fullName>
    </alternativeName>
</protein>
<comment type="catalytic activity">
    <reaction evidence="4 7">
        <text>uridine(38/39/40) in tRNA = pseudouridine(38/39/40) in tRNA</text>
        <dbReference type="Rhea" id="RHEA:22376"/>
        <dbReference type="Rhea" id="RHEA-COMP:10085"/>
        <dbReference type="Rhea" id="RHEA-COMP:10087"/>
        <dbReference type="ChEBI" id="CHEBI:65314"/>
        <dbReference type="ChEBI" id="CHEBI:65315"/>
        <dbReference type="EC" id="5.4.99.12"/>
    </reaction>
</comment>
<comment type="subunit">
    <text evidence="4">Homodimer.</text>
</comment>
<dbReference type="InterPro" id="IPR020095">
    <property type="entry name" value="PsdUridine_synth_TruA_C"/>
</dbReference>
<dbReference type="RefSeq" id="WP_036619553.1">
    <property type="nucleotide sequence ID" value="NZ_JAKOBR010000057.1"/>
</dbReference>
<evidence type="ECO:0000313" key="9">
    <source>
        <dbReference type="EMBL" id="KFM83884.1"/>
    </source>
</evidence>
<dbReference type="AlphaFoldDB" id="A0A090XFU5"/>
<dbReference type="FunFam" id="3.30.70.580:FF:000001">
    <property type="entry name" value="tRNA pseudouridine synthase A"/>
    <property type="match status" value="1"/>
</dbReference>